<evidence type="ECO:0000256" key="1">
    <source>
        <dbReference type="ARBA" id="ARBA00000085"/>
    </source>
</evidence>
<organism evidence="12 13">
    <name type="scientific">Paenibacillus algicola</name>
    <dbReference type="NCBI Taxonomy" id="2565926"/>
    <lineage>
        <taxon>Bacteria</taxon>
        <taxon>Bacillati</taxon>
        <taxon>Bacillota</taxon>
        <taxon>Bacilli</taxon>
        <taxon>Bacillales</taxon>
        <taxon>Paenibacillaceae</taxon>
        <taxon>Paenibacillus</taxon>
    </lineage>
</organism>
<dbReference type="PANTHER" id="PTHR43065">
    <property type="entry name" value="SENSOR HISTIDINE KINASE"/>
    <property type="match status" value="1"/>
</dbReference>
<dbReference type="Pfam" id="PF02518">
    <property type="entry name" value="HATPase_c"/>
    <property type="match status" value="1"/>
</dbReference>
<dbReference type="CDD" id="cd00082">
    <property type="entry name" value="HisKA"/>
    <property type="match status" value="1"/>
</dbReference>
<dbReference type="InterPro" id="IPR000700">
    <property type="entry name" value="PAS-assoc_C"/>
</dbReference>
<dbReference type="SMART" id="SM00388">
    <property type="entry name" value="HisKA"/>
    <property type="match status" value="1"/>
</dbReference>
<evidence type="ECO:0000256" key="2">
    <source>
        <dbReference type="ARBA" id="ARBA00012438"/>
    </source>
</evidence>
<sequence length="360" mass="40488">MADDERLWNRMLLHAMESSPIGSAFLKPDGRIQYMNGAACAMLGYEPEELMNRPYGDVFHPEDAFINPVNRAEWTRKGQGSFETEIRLLHKHGHIIWVSVSWSAMMSEEELPAGYVVHIQDLTEQKRASDYAESMMIQSDKLSIAGQLAAGIAHEIRNPMTSIKGFIQLLRSGFGSKEQYYEIISSEIERIELILGELLILAKPQGIKFERRNIRVLLSQVITLLNTQAILNNVEIQTDFRDQDMDVECDENQMKQVFINFIKNAVEAMPGGGMITISTRSLEGELLIDITDEGSGMPEDILSRLGEPFYTTKEKGTGLGFMISKKMIEEHRGTVEVKSKPEQGTTVRVMLPAVYNAAAI</sequence>
<dbReference type="EC" id="2.7.13.3" evidence="2"/>
<dbReference type="InterPro" id="IPR003661">
    <property type="entry name" value="HisK_dim/P_dom"/>
</dbReference>
<dbReference type="SMART" id="SM00387">
    <property type="entry name" value="HATPase_c"/>
    <property type="match status" value="1"/>
</dbReference>
<evidence type="ECO:0000259" key="9">
    <source>
        <dbReference type="PROSITE" id="PS50109"/>
    </source>
</evidence>
<comment type="catalytic activity">
    <reaction evidence="1">
        <text>ATP + protein L-histidine = ADP + protein N-phospho-L-histidine.</text>
        <dbReference type="EC" id="2.7.13.3"/>
    </reaction>
</comment>
<dbReference type="PROSITE" id="PS50109">
    <property type="entry name" value="HIS_KIN"/>
    <property type="match status" value="1"/>
</dbReference>
<dbReference type="InterPro" id="IPR001610">
    <property type="entry name" value="PAC"/>
</dbReference>
<gene>
    <name evidence="12" type="ORF">E6C60_3591</name>
</gene>
<dbReference type="GO" id="GO:0006355">
    <property type="term" value="P:regulation of DNA-templated transcription"/>
    <property type="evidence" value="ECO:0007669"/>
    <property type="project" value="InterPro"/>
</dbReference>
<keyword evidence="4" id="KW-0808">Transferase</keyword>
<dbReference type="InterPro" id="IPR035965">
    <property type="entry name" value="PAS-like_dom_sf"/>
</dbReference>
<keyword evidence="13" id="KW-1185">Reference proteome</keyword>
<evidence type="ECO:0000313" key="13">
    <source>
        <dbReference type="Proteomes" id="UP000300879"/>
    </source>
</evidence>
<keyword evidence="8" id="KW-0902">Two-component regulatory system</keyword>
<dbReference type="InterPro" id="IPR004358">
    <property type="entry name" value="Sig_transdc_His_kin-like_C"/>
</dbReference>
<evidence type="ECO:0000259" key="11">
    <source>
        <dbReference type="PROSITE" id="PS50113"/>
    </source>
</evidence>
<dbReference type="Pfam" id="PF00989">
    <property type="entry name" value="PAS"/>
    <property type="match status" value="1"/>
</dbReference>
<feature type="domain" description="PAC" evidence="11">
    <location>
        <begin position="82"/>
        <end position="134"/>
    </location>
</feature>
<dbReference type="NCBIfam" id="TIGR00229">
    <property type="entry name" value="sensory_box"/>
    <property type="match status" value="1"/>
</dbReference>
<dbReference type="InterPro" id="IPR036890">
    <property type="entry name" value="HATPase_C_sf"/>
</dbReference>
<dbReference type="Proteomes" id="UP000300879">
    <property type="component" value="Chromosome"/>
</dbReference>
<evidence type="ECO:0000256" key="8">
    <source>
        <dbReference type="ARBA" id="ARBA00023012"/>
    </source>
</evidence>
<dbReference type="Pfam" id="PF00512">
    <property type="entry name" value="HisKA"/>
    <property type="match status" value="1"/>
</dbReference>
<dbReference type="Gene3D" id="1.10.287.130">
    <property type="match status" value="1"/>
</dbReference>
<dbReference type="PROSITE" id="PS50112">
    <property type="entry name" value="PAS"/>
    <property type="match status" value="1"/>
</dbReference>
<keyword evidence="3" id="KW-0597">Phosphoprotein</keyword>
<dbReference type="Gene3D" id="3.30.565.10">
    <property type="entry name" value="Histidine kinase-like ATPase, C-terminal domain"/>
    <property type="match status" value="1"/>
</dbReference>
<protein>
    <recommendedName>
        <fullName evidence="2">histidine kinase</fullName>
        <ecNumber evidence="2">2.7.13.3</ecNumber>
    </recommendedName>
</protein>
<evidence type="ECO:0000256" key="5">
    <source>
        <dbReference type="ARBA" id="ARBA00022741"/>
    </source>
</evidence>
<dbReference type="OrthoDB" id="9815750at2"/>
<keyword evidence="7" id="KW-0067">ATP-binding</keyword>
<dbReference type="KEGG" id="palo:E6C60_3591"/>
<feature type="domain" description="PAS" evidence="10">
    <location>
        <begin position="8"/>
        <end position="63"/>
    </location>
</feature>
<evidence type="ECO:0000256" key="7">
    <source>
        <dbReference type="ARBA" id="ARBA00022840"/>
    </source>
</evidence>
<name>A0A4P8XR86_9BACL</name>
<dbReference type="GO" id="GO:0005524">
    <property type="term" value="F:ATP binding"/>
    <property type="evidence" value="ECO:0007669"/>
    <property type="project" value="UniProtKB-KW"/>
</dbReference>
<dbReference type="GO" id="GO:0000155">
    <property type="term" value="F:phosphorelay sensor kinase activity"/>
    <property type="evidence" value="ECO:0007669"/>
    <property type="project" value="InterPro"/>
</dbReference>
<dbReference type="CDD" id="cd00130">
    <property type="entry name" value="PAS"/>
    <property type="match status" value="1"/>
</dbReference>
<reference evidence="12 13" key="1">
    <citation type="submission" date="2019-05" db="EMBL/GenBank/DDBJ databases">
        <authorList>
            <person name="Chen C."/>
        </authorList>
    </citation>
    <scope>NUCLEOTIDE SEQUENCE [LARGE SCALE GENOMIC DNA]</scope>
    <source>
        <strain evidence="12 13">HB172198</strain>
    </source>
</reference>
<dbReference type="SMART" id="SM00086">
    <property type="entry name" value="PAC"/>
    <property type="match status" value="1"/>
</dbReference>
<accession>A0A4P8XR86</accession>
<dbReference type="SUPFAM" id="SSF55874">
    <property type="entry name" value="ATPase domain of HSP90 chaperone/DNA topoisomerase II/histidine kinase"/>
    <property type="match status" value="1"/>
</dbReference>
<dbReference type="PRINTS" id="PR00344">
    <property type="entry name" value="BCTRLSENSOR"/>
</dbReference>
<dbReference type="AlphaFoldDB" id="A0A4P8XR86"/>
<dbReference type="EMBL" id="CP040396">
    <property type="protein sequence ID" value="QCT04301.1"/>
    <property type="molecule type" value="Genomic_DNA"/>
</dbReference>
<keyword evidence="5" id="KW-0547">Nucleotide-binding</keyword>
<evidence type="ECO:0000259" key="10">
    <source>
        <dbReference type="PROSITE" id="PS50112"/>
    </source>
</evidence>
<dbReference type="InterPro" id="IPR000014">
    <property type="entry name" value="PAS"/>
</dbReference>
<dbReference type="CDD" id="cd00075">
    <property type="entry name" value="HATPase"/>
    <property type="match status" value="1"/>
</dbReference>
<evidence type="ECO:0000313" key="12">
    <source>
        <dbReference type="EMBL" id="QCT04301.1"/>
    </source>
</evidence>
<evidence type="ECO:0000256" key="6">
    <source>
        <dbReference type="ARBA" id="ARBA00022777"/>
    </source>
</evidence>
<dbReference type="PROSITE" id="PS50113">
    <property type="entry name" value="PAC"/>
    <property type="match status" value="1"/>
</dbReference>
<dbReference type="SUPFAM" id="SSF47384">
    <property type="entry name" value="Homodimeric domain of signal transducing histidine kinase"/>
    <property type="match status" value="1"/>
</dbReference>
<keyword evidence="6 12" id="KW-0418">Kinase</keyword>
<proteinExistence type="predicted"/>
<dbReference type="InterPro" id="IPR005467">
    <property type="entry name" value="His_kinase_dom"/>
</dbReference>
<dbReference type="InterPro" id="IPR013767">
    <property type="entry name" value="PAS_fold"/>
</dbReference>
<dbReference type="SMART" id="SM00091">
    <property type="entry name" value="PAS"/>
    <property type="match status" value="1"/>
</dbReference>
<evidence type="ECO:0000256" key="3">
    <source>
        <dbReference type="ARBA" id="ARBA00022553"/>
    </source>
</evidence>
<dbReference type="Gene3D" id="3.30.450.20">
    <property type="entry name" value="PAS domain"/>
    <property type="match status" value="1"/>
</dbReference>
<evidence type="ECO:0000256" key="4">
    <source>
        <dbReference type="ARBA" id="ARBA00022679"/>
    </source>
</evidence>
<dbReference type="InterPro" id="IPR003594">
    <property type="entry name" value="HATPase_dom"/>
</dbReference>
<dbReference type="PANTHER" id="PTHR43065:SF34">
    <property type="entry name" value="SPORULATION KINASE A"/>
    <property type="match status" value="1"/>
</dbReference>
<dbReference type="RefSeq" id="WP_138227028.1">
    <property type="nucleotide sequence ID" value="NZ_CP040396.1"/>
</dbReference>
<dbReference type="InterPro" id="IPR036097">
    <property type="entry name" value="HisK_dim/P_sf"/>
</dbReference>
<feature type="domain" description="Histidine kinase" evidence="9">
    <location>
        <begin position="151"/>
        <end position="355"/>
    </location>
</feature>
<dbReference type="SUPFAM" id="SSF55785">
    <property type="entry name" value="PYP-like sensor domain (PAS domain)"/>
    <property type="match status" value="1"/>
</dbReference>